<gene>
    <name evidence="2" type="primary">PHB8</name>
</gene>
<accession>A0A2U9Q1F3</accession>
<dbReference type="Pfam" id="PF08015">
    <property type="entry name" value="Pheromone"/>
    <property type="match status" value="1"/>
</dbReference>
<dbReference type="EMBL" id="MF620109">
    <property type="protein sequence ID" value="AWT57994.1"/>
    <property type="molecule type" value="Genomic_DNA"/>
</dbReference>
<organism evidence="2">
    <name type="scientific">Lentinula edodes</name>
    <name type="common">Shiitake mushroom</name>
    <name type="synonym">Lentinus edodes</name>
    <dbReference type="NCBI Taxonomy" id="5353"/>
    <lineage>
        <taxon>Eukaryota</taxon>
        <taxon>Fungi</taxon>
        <taxon>Dikarya</taxon>
        <taxon>Basidiomycota</taxon>
        <taxon>Agaricomycotina</taxon>
        <taxon>Agaricomycetes</taxon>
        <taxon>Agaricomycetidae</taxon>
        <taxon>Agaricales</taxon>
        <taxon>Marasmiineae</taxon>
        <taxon>Omphalotaceae</taxon>
        <taxon>Lentinula</taxon>
    </lineage>
</organism>
<dbReference type="InterPro" id="IPR012597">
    <property type="entry name" value="Pheromone"/>
</dbReference>
<dbReference type="EMBL" id="MF620108">
    <property type="protein sequence ID" value="AWT57992.1"/>
    <property type="molecule type" value="Genomic_DNA"/>
</dbReference>
<name>A0A2U9Q1F3_LENED</name>
<protein>
    <submittedName>
        <fullName evidence="2">Pheromone</fullName>
    </submittedName>
</protein>
<dbReference type="EMBL" id="MF620107">
    <property type="protein sequence ID" value="AWT57990.1"/>
    <property type="molecule type" value="Genomic_DNA"/>
</dbReference>
<dbReference type="GO" id="GO:0016020">
    <property type="term" value="C:membrane"/>
    <property type="evidence" value="ECO:0007669"/>
    <property type="project" value="InterPro"/>
</dbReference>
<sequence>MDVFESFHLIDCTSSIPLPASEPVSPNSLTPVDSMPVNTEHDTNDSAFLGFCVVA</sequence>
<evidence type="ECO:0000313" key="3">
    <source>
        <dbReference type="EMBL" id="AWT57994.1"/>
    </source>
</evidence>
<reference evidence="2" key="1">
    <citation type="submission" date="2017-07" db="EMBL/GenBank/DDBJ databases">
        <title>Analysis of Mating System in Lentinula edodes.</title>
        <authorList>
            <person name="Byeong-Suk H."/>
            <person name="Hyeon-Su R."/>
        </authorList>
    </citation>
    <scope>NUCLEOTIDE SEQUENCE</scope>
    <source>
        <strain evidence="1">KFRI1478-2</strain>
        <strain evidence="3">KFRI3008</strain>
        <strain evidence="2">Sanjo111</strain>
    </source>
</reference>
<evidence type="ECO:0000313" key="2">
    <source>
        <dbReference type="EMBL" id="AWT57992.1"/>
    </source>
</evidence>
<dbReference type="AlphaFoldDB" id="A0A2U9Q1F3"/>
<proteinExistence type="predicted"/>
<dbReference type="GO" id="GO:0000772">
    <property type="term" value="F:mating pheromone activity"/>
    <property type="evidence" value="ECO:0007669"/>
    <property type="project" value="InterPro"/>
</dbReference>
<evidence type="ECO:0000313" key="1">
    <source>
        <dbReference type="EMBL" id="AWT57990.1"/>
    </source>
</evidence>